<dbReference type="Pfam" id="PF01279">
    <property type="entry name" value="Parathyroid"/>
    <property type="match status" value="1"/>
</dbReference>
<dbReference type="PANTHER" id="PTHR17223">
    <property type="entry name" value="PARATHYROID HORMONE-RELATED"/>
    <property type="match status" value="1"/>
</dbReference>
<dbReference type="PANTHER" id="PTHR17223:SF0">
    <property type="entry name" value="PARATHYROID HORMONE-RELATED PROTEIN"/>
    <property type="match status" value="1"/>
</dbReference>
<reference evidence="6" key="1">
    <citation type="thesis" date="2020" institute="ProQuest LLC" country="789 East Eisenhower Parkway, Ann Arbor, MI, USA">
        <title>Comparative Genomics and Chromosome Evolution.</title>
        <authorList>
            <person name="Mudd A.B."/>
        </authorList>
    </citation>
    <scope>NUCLEOTIDE SEQUENCE</scope>
    <source>
        <strain evidence="6">237g6f4</strain>
        <tissue evidence="6">Blood</tissue>
    </source>
</reference>
<keyword evidence="5" id="KW-0372">Hormone</keyword>
<keyword evidence="4" id="KW-0165">Cleavage on pair of basic residues</keyword>
<dbReference type="SMART" id="SM00087">
    <property type="entry name" value="PTH"/>
    <property type="match status" value="1"/>
</dbReference>
<dbReference type="PROSITE" id="PS00335">
    <property type="entry name" value="PARATHYROID"/>
    <property type="match status" value="1"/>
</dbReference>
<comment type="similarity">
    <text evidence="2">Belongs to the parathyroid hormone family.</text>
</comment>
<comment type="caution">
    <text evidence="6">The sequence shown here is derived from an EMBL/GenBank/DDBJ whole genome shotgun (WGS) entry which is preliminary data.</text>
</comment>
<dbReference type="GO" id="GO:0030282">
    <property type="term" value="P:bone mineralization"/>
    <property type="evidence" value="ECO:0007669"/>
    <property type="project" value="InterPro"/>
</dbReference>
<evidence type="ECO:0000256" key="5">
    <source>
        <dbReference type="ARBA" id="ARBA00022702"/>
    </source>
</evidence>
<organism evidence="6 7">
    <name type="scientific">Engystomops pustulosus</name>
    <name type="common">Tungara frog</name>
    <name type="synonym">Physalaemus pustulosus</name>
    <dbReference type="NCBI Taxonomy" id="76066"/>
    <lineage>
        <taxon>Eukaryota</taxon>
        <taxon>Metazoa</taxon>
        <taxon>Chordata</taxon>
        <taxon>Craniata</taxon>
        <taxon>Vertebrata</taxon>
        <taxon>Euteleostomi</taxon>
        <taxon>Amphibia</taxon>
        <taxon>Batrachia</taxon>
        <taxon>Anura</taxon>
        <taxon>Neobatrachia</taxon>
        <taxon>Hyloidea</taxon>
        <taxon>Leptodactylidae</taxon>
        <taxon>Leiuperinae</taxon>
        <taxon>Engystomops</taxon>
    </lineage>
</organism>
<name>A0AAV6YW31_ENGPU</name>
<proteinExistence type="inferred from homology"/>
<keyword evidence="7" id="KW-1185">Reference proteome</keyword>
<sequence length="102" mass="12050">MFLSQKSLQLVTFLGILSFTYLLAFEITEKERSVSETQFMHDKGKFIQDMARQQWLKEMLEMVHNPGQREVPQLRSLHREVHGISTERQQRLSVMENNGNLQ</sequence>
<gene>
    <name evidence="6" type="ORF">GDO81_019939</name>
</gene>
<dbReference type="GO" id="GO:0005576">
    <property type="term" value="C:extracellular region"/>
    <property type="evidence" value="ECO:0007669"/>
    <property type="project" value="UniProtKB-SubCell"/>
</dbReference>
<dbReference type="GO" id="GO:0005179">
    <property type="term" value="F:hormone activity"/>
    <property type="evidence" value="ECO:0007669"/>
    <property type="project" value="UniProtKB-KW"/>
</dbReference>
<dbReference type="InterPro" id="IPR001415">
    <property type="entry name" value="PTH/PTH-rel"/>
</dbReference>
<evidence type="ECO:0008006" key="8">
    <source>
        <dbReference type="Google" id="ProtNLM"/>
    </source>
</evidence>
<evidence type="ECO:0000256" key="1">
    <source>
        <dbReference type="ARBA" id="ARBA00004613"/>
    </source>
</evidence>
<dbReference type="EMBL" id="WNYA01011828">
    <property type="protein sequence ID" value="KAG8540040.1"/>
    <property type="molecule type" value="Genomic_DNA"/>
</dbReference>
<evidence type="ECO:0000313" key="6">
    <source>
        <dbReference type="EMBL" id="KAG8540040.1"/>
    </source>
</evidence>
<evidence type="ECO:0000256" key="3">
    <source>
        <dbReference type="ARBA" id="ARBA00022525"/>
    </source>
</evidence>
<dbReference type="AlphaFoldDB" id="A0AAV6YW31"/>
<evidence type="ECO:0000256" key="4">
    <source>
        <dbReference type="ARBA" id="ARBA00022685"/>
    </source>
</evidence>
<comment type="subcellular location">
    <subcellularLocation>
        <location evidence="1">Secreted</location>
    </subcellularLocation>
</comment>
<dbReference type="InterPro" id="IPR003626">
    <property type="entry name" value="PTH-rel"/>
</dbReference>
<protein>
    <recommendedName>
        <fullName evidence="8">Parathyroid hormone</fullName>
    </recommendedName>
</protein>
<accession>A0AAV6YW31</accession>
<keyword evidence="3" id="KW-0964">Secreted</keyword>
<evidence type="ECO:0000256" key="2">
    <source>
        <dbReference type="ARBA" id="ARBA00006307"/>
    </source>
</evidence>
<evidence type="ECO:0000313" key="7">
    <source>
        <dbReference type="Proteomes" id="UP000824782"/>
    </source>
</evidence>
<dbReference type="Proteomes" id="UP000824782">
    <property type="component" value="Unassembled WGS sequence"/>
</dbReference>